<evidence type="ECO:0000313" key="3">
    <source>
        <dbReference type="EMBL" id="SPF81014.1"/>
    </source>
</evidence>
<sequence length="195" mass="20497">MTDALFAMVPLYGAWILLVATYLSCLAVPMPSSLMMLAGGAFAASGDLSLVGSAGAAYIGAIAGDQTGFVIGRRGGAPLVDRLRRRRSAAEPIRRAEAMLGRKGAITVFLTRWLLSPLGPYVNFLGGAMRMPWPHFTLGSVTGESVWVVVYVGLGWMFAGQIVLVAELASDVAGMLAAGAVAIVLGSMLFRKRPH</sequence>
<evidence type="ECO:0000313" key="4">
    <source>
        <dbReference type="Proteomes" id="UP000244904"/>
    </source>
</evidence>
<evidence type="ECO:0000256" key="1">
    <source>
        <dbReference type="SAM" id="Phobius"/>
    </source>
</evidence>
<keyword evidence="1" id="KW-0472">Membrane</keyword>
<keyword evidence="1" id="KW-0812">Transmembrane</keyword>
<keyword evidence="4" id="KW-1185">Reference proteome</keyword>
<feature type="domain" description="VTT" evidence="2">
    <location>
        <begin position="31"/>
        <end position="156"/>
    </location>
</feature>
<dbReference type="RefSeq" id="WP_108886870.1">
    <property type="nucleotide sequence ID" value="NZ_OMOJ01000006.1"/>
</dbReference>
<dbReference type="InterPro" id="IPR032816">
    <property type="entry name" value="VTT_dom"/>
</dbReference>
<dbReference type="GO" id="GO:0005886">
    <property type="term" value="C:plasma membrane"/>
    <property type="evidence" value="ECO:0007669"/>
    <property type="project" value="TreeGrafter"/>
</dbReference>
<keyword evidence="1" id="KW-1133">Transmembrane helix</keyword>
<dbReference type="Pfam" id="PF09335">
    <property type="entry name" value="VTT_dom"/>
    <property type="match status" value="1"/>
</dbReference>
<dbReference type="AlphaFoldDB" id="A0A2R8AYU4"/>
<dbReference type="Proteomes" id="UP000244904">
    <property type="component" value="Unassembled WGS sequence"/>
</dbReference>
<accession>A0A2R8AYU4</accession>
<protein>
    <submittedName>
        <fullName evidence="3">Putative membrane protein</fullName>
    </submittedName>
</protein>
<feature type="transmembrane region" description="Helical" evidence="1">
    <location>
        <begin position="172"/>
        <end position="190"/>
    </location>
</feature>
<feature type="transmembrane region" description="Helical" evidence="1">
    <location>
        <begin position="6"/>
        <end position="28"/>
    </location>
</feature>
<dbReference type="PANTHER" id="PTHR42709:SF9">
    <property type="entry name" value="ALKALINE PHOSPHATASE LIKE PROTEIN"/>
    <property type="match status" value="1"/>
</dbReference>
<reference evidence="4" key="1">
    <citation type="submission" date="2018-03" db="EMBL/GenBank/DDBJ databases">
        <authorList>
            <person name="Rodrigo-Torres L."/>
            <person name="Arahal R. D."/>
            <person name="Lucena T."/>
        </authorList>
    </citation>
    <scope>NUCLEOTIDE SEQUENCE [LARGE SCALE GENOMIC DNA]</scope>
    <source>
        <strain evidence="4">CECT 8871</strain>
    </source>
</reference>
<dbReference type="OrthoDB" id="9782291at2"/>
<name>A0A2R8AYU4_9RHOB</name>
<proteinExistence type="predicted"/>
<dbReference type="InterPro" id="IPR051311">
    <property type="entry name" value="DedA_domain"/>
</dbReference>
<organism evidence="3 4">
    <name type="scientific">Pseudoprimorskyibacter insulae</name>
    <dbReference type="NCBI Taxonomy" id="1695997"/>
    <lineage>
        <taxon>Bacteria</taxon>
        <taxon>Pseudomonadati</taxon>
        <taxon>Pseudomonadota</taxon>
        <taxon>Alphaproteobacteria</taxon>
        <taxon>Rhodobacterales</taxon>
        <taxon>Paracoccaceae</taxon>
        <taxon>Pseudoprimorskyibacter</taxon>
    </lineage>
</organism>
<gene>
    <name evidence="3" type="ORF">PRI8871_02830</name>
</gene>
<dbReference type="EMBL" id="OMOJ01000006">
    <property type="protein sequence ID" value="SPF81014.1"/>
    <property type="molecule type" value="Genomic_DNA"/>
</dbReference>
<feature type="transmembrane region" description="Helical" evidence="1">
    <location>
        <begin position="146"/>
        <end position="166"/>
    </location>
</feature>
<dbReference type="PANTHER" id="PTHR42709">
    <property type="entry name" value="ALKALINE PHOSPHATASE LIKE PROTEIN"/>
    <property type="match status" value="1"/>
</dbReference>
<evidence type="ECO:0000259" key="2">
    <source>
        <dbReference type="Pfam" id="PF09335"/>
    </source>
</evidence>